<name>A0A8J8MMJ3_9FIRM</name>
<protein>
    <submittedName>
        <fullName evidence="7">Sugar ABC transporter permease</fullName>
    </submittedName>
</protein>
<reference evidence="7" key="1">
    <citation type="submission" date="2020-07" db="EMBL/GenBank/DDBJ databases">
        <title>Vallitalea pronyensis genome.</title>
        <authorList>
            <person name="Postec A."/>
        </authorList>
    </citation>
    <scope>NUCLEOTIDE SEQUENCE</scope>
    <source>
        <strain evidence="7">FatNI3</strain>
    </source>
</reference>
<dbReference type="RefSeq" id="WP_212694896.1">
    <property type="nucleotide sequence ID" value="NZ_CP058649.1"/>
</dbReference>
<feature type="transmembrane region" description="Helical" evidence="5">
    <location>
        <begin position="158"/>
        <end position="184"/>
    </location>
</feature>
<evidence type="ECO:0000256" key="1">
    <source>
        <dbReference type="ARBA" id="ARBA00004141"/>
    </source>
</evidence>
<keyword evidence="3 5" id="KW-1133">Transmembrane helix</keyword>
<dbReference type="Pfam" id="PF00528">
    <property type="entry name" value="BPD_transp_1"/>
    <property type="match status" value="1"/>
</dbReference>
<feature type="transmembrane region" description="Helical" evidence="5">
    <location>
        <begin position="12"/>
        <end position="30"/>
    </location>
</feature>
<feature type="transmembrane region" description="Helical" evidence="5">
    <location>
        <begin position="205"/>
        <end position="225"/>
    </location>
</feature>
<evidence type="ECO:0000256" key="2">
    <source>
        <dbReference type="ARBA" id="ARBA00022692"/>
    </source>
</evidence>
<dbReference type="InterPro" id="IPR035906">
    <property type="entry name" value="MetI-like_sf"/>
</dbReference>
<dbReference type="GO" id="GO:0005886">
    <property type="term" value="C:plasma membrane"/>
    <property type="evidence" value="ECO:0007669"/>
    <property type="project" value="UniProtKB-SubCell"/>
</dbReference>
<keyword evidence="5" id="KW-0813">Transport</keyword>
<sequence>MGLKENIKKYWELYLMVIPGIIFFILFKYVPMLGITIAFKDYGIFTGIKDSPWVGLKHFKAFFEYPDFWRVFNNTMIIGFLKIVLSFPVPIVLSLLLNEVRNLKFKKTVQTVFYIPHFFSWVIIAGLTFDLLSANGVVNSLLGMLGYEPILFMQRTEYFRLIVVLTGIWRDAGWGTIVILAAISGINPSVYEAAKIDGAGRFKQMLNITLPLLVPTLLVLLLLQIGRFLDIGFEHVYNLLTPMTQSVGDTIDTYVYRVGILQGQFSATTAIGVFQSVVGLTLVLAFNKLSKKFSEGGII</sequence>
<dbReference type="Proteomes" id="UP000683246">
    <property type="component" value="Chromosome"/>
</dbReference>
<gene>
    <name evidence="7" type="ORF">HZI73_18735</name>
</gene>
<dbReference type="PROSITE" id="PS50928">
    <property type="entry name" value="ABC_TM1"/>
    <property type="match status" value="1"/>
</dbReference>
<dbReference type="PANTHER" id="PTHR43496:SF1">
    <property type="entry name" value="POLYGALACTURONAN_RHAMNOGALACTURONAN TRANSPORT SYSTEM PERMEASE PROTEIN YTEP"/>
    <property type="match status" value="1"/>
</dbReference>
<feature type="transmembrane region" description="Helical" evidence="5">
    <location>
        <begin position="118"/>
        <end position="138"/>
    </location>
</feature>
<comment type="similarity">
    <text evidence="5">Belongs to the binding-protein-dependent transport system permease family.</text>
</comment>
<dbReference type="GO" id="GO:0055085">
    <property type="term" value="P:transmembrane transport"/>
    <property type="evidence" value="ECO:0007669"/>
    <property type="project" value="InterPro"/>
</dbReference>
<dbReference type="PANTHER" id="PTHR43496">
    <property type="entry name" value="PROTEIN LPLB"/>
    <property type="match status" value="1"/>
</dbReference>
<evidence type="ECO:0000256" key="5">
    <source>
        <dbReference type="RuleBase" id="RU363032"/>
    </source>
</evidence>
<evidence type="ECO:0000256" key="3">
    <source>
        <dbReference type="ARBA" id="ARBA00022989"/>
    </source>
</evidence>
<dbReference type="AlphaFoldDB" id="A0A8J8MMJ3"/>
<feature type="transmembrane region" description="Helical" evidence="5">
    <location>
        <begin position="76"/>
        <end position="97"/>
    </location>
</feature>
<organism evidence="7 8">
    <name type="scientific">Vallitalea pronyensis</name>
    <dbReference type="NCBI Taxonomy" id="1348613"/>
    <lineage>
        <taxon>Bacteria</taxon>
        <taxon>Bacillati</taxon>
        <taxon>Bacillota</taxon>
        <taxon>Clostridia</taxon>
        <taxon>Lachnospirales</taxon>
        <taxon>Vallitaleaceae</taxon>
        <taxon>Vallitalea</taxon>
    </lineage>
</organism>
<feature type="transmembrane region" description="Helical" evidence="5">
    <location>
        <begin position="265"/>
        <end position="286"/>
    </location>
</feature>
<keyword evidence="8" id="KW-1185">Reference proteome</keyword>
<evidence type="ECO:0000256" key="4">
    <source>
        <dbReference type="ARBA" id="ARBA00023136"/>
    </source>
</evidence>
<dbReference type="InterPro" id="IPR000515">
    <property type="entry name" value="MetI-like"/>
</dbReference>
<evidence type="ECO:0000313" key="7">
    <source>
        <dbReference type="EMBL" id="QUI24202.1"/>
    </source>
</evidence>
<keyword evidence="4 5" id="KW-0472">Membrane</keyword>
<feature type="domain" description="ABC transmembrane type-1" evidence="6">
    <location>
        <begin position="72"/>
        <end position="286"/>
    </location>
</feature>
<dbReference type="EMBL" id="CP058649">
    <property type="protein sequence ID" value="QUI24202.1"/>
    <property type="molecule type" value="Genomic_DNA"/>
</dbReference>
<dbReference type="KEGG" id="vpy:HZI73_18735"/>
<dbReference type="SUPFAM" id="SSF161098">
    <property type="entry name" value="MetI-like"/>
    <property type="match status" value="1"/>
</dbReference>
<accession>A0A8J8MMJ3</accession>
<keyword evidence="2 5" id="KW-0812">Transmembrane</keyword>
<dbReference type="Gene3D" id="1.10.3720.10">
    <property type="entry name" value="MetI-like"/>
    <property type="match status" value="1"/>
</dbReference>
<comment type="subcellular location">
    <subcellularLocation>
        <location evidence="5">Cell membrane</location>
        <topology evidence="5">Multi-pass membrane protein</topology>
    </subcellularLocation>
    <subcellularLocation>
        <location evidence="1">Membrane</location>
        <topology evidence="1">Multi-pass membrane protein</topology>
    </subcellularLocation>
</comment>
<evidence type="ECO:0000259" key="6">
    <source>
        <dbReference type="PROSITE" id="PS50928"/>
    </source>
</evidence>
<evidence type="ECO:0000313" key="8">
    <source>
        <dbReference type="Proteomes" id="UP000683246"/>
    </source>
</evidence>
<proteinExistence type="inferred from homology"/>